<keyword evidence="2 9" id="KW-0055">Arginine biosynthesis</keyword>
<accession>A0A7C5Q597</accession>
<feature type="binding site" evidence="9">
    <location>
        <position position="168"/>
    </location>
    <ligand>
        <name>substrate</name>
    </ligand>
</feature>
<dbReference type="UniPathway" id="UPA00033">
    <property type="reaction ID" value="UER00036"/>
</dbReference>
<evidence type="ECO:0000256" key="4">
    <source>
        <dbReference type="ARBA" id="ARBA00022679"/>
    </source>
</evidence>
<comment type="catalytic activity">
    <reaction evidence="9">
        <text>[amino-group carrier protein]-C-terminal-gamma-(L-glutamyl)-L-glutamate + ATP = [amino-group carrier protein]-C-terminal-gamma-(5-phospho-L-glutamyl)-L-glutamate + ADP</text>
        <dbReference type="Rhea" id="RHEA:52632"/>
        <dbReference type="Rhea" id="RHEA-COMP:13311"/>
        <dbReference type="Rhea" id="RHEA-COMP:13313"/>
        <dbReference type="ChEBI" id="CHEBI:30616"/>
        <dbReference type="ChEBI" id="CHEBI:136714"/>
        <dbReference type="ChEBI" id="CHEBI:136717"/>
        <dbReference type="ChEBI" id="CHEBI:456216"/>
        <dbReference type="EC" id="2.7.2.19"/>
    </reaction>
</comment>
<comment type="pathway">
    <text evidence="9">Amino-acid biosynthesis; L-lysine biosynthesis via AAA pathway; L-lysine from L-alpha-aminoadipate (Thermus route): step 2/5.</text>
</comment>
<comment type="caution">
    <text evidence="11">The sequence shown here is derived from an EMBL/GenBank/DDBJ whole genome shotgun (WGS) entry which is preliminary data.</text>
</comment>
<evidence type="ECO:0000313" key="11">
    <source>
        <dbReference type="EMBL" id="HHK69169.1"/>
    </source>
</evidence>
<evidence type="ECO:0000256" key="6">
    <source>
        <dbReference type="ARBA" id="ARBA00022777"/>
    </source>
</evidence>
<dbReference type="InterPro" id="IPR004662">
    <property type="entry name" value="AcgluKinase_fam"/>
</dbReference>
<keyword evidence="4 9" id="KW-0808">Transferase</keyword>
<dbReference type="GO" id="GO:0042450">
    <property type="term" value="P:L-arginine biosynthetic process via ornithine"/>
    <property type="evidence" value="ECO:0007669"/>
    <property type="project" value="UniProtKB-UniRule"/>
</dbReference>
<dbReference type="EMBL" id="DRWN01000069">
    <property type="protein sequence ID" value="HHK69169.1"/>
    <property type="molecule type" value="Genomic_DNA"/>
</dbReference>
<evidence type="ECO:0000256" key="5">
    <source>
        <dbReference type="ARBA" id="ARBA00022741"/>
    </source>
</evidence>
<feature type="site" description="Transition state stabilizer" evidence="9">
    <location>
        <position position="5"/>
    </location>
</feature>
<comment type="pathway">
    <text evidence="9">Amino-acid biosynthesis; L-arginine biosynthesis.</text>
</comment>
<dbReference type="AlphaFoldDB" id="A0A7C5Q597"/>
<sequence length="264" mass="27698">MIVVKAGGRALTSNMENILNSVAARAKTGVVFVHGGGDIVSDYEKRLGIEPRIVTSPSGIRSRLTDEAELEVYAMVMAGKLGKKISAYLNGRGVKTVNVAGVDSGLIRAQRKKKIVIVDERGRKRIVDGGYTGSITSVDADTVRFFVESGYLLVVTPLALGEEGEMLNIDGDSAASALASGVKADALYLLTDVEGVMLDGRLVNRLTLSEAKAALGRIGPGMNRKVMAAANAVEAGVKKAVIASGLKDDPLLEADRGQATIIET</sequence>
<dbReference type="GO" id="GO:0005524">
    <property type="term" value="F:ATP binding"/>
    <property type="evidence" value="ECO:0007669"/>
    <property type="project" value="UniProtKB-KW"/>
</dbReference>
<comment type="function">
    <text evidence="9">Involved in both the arginine and lysine biosynthetic pathways. Phosphorylates the LysW-bound precursors glutamate (for arginine biosynthesis), respectively alpha-aminoadipate (for lysine biosynthesis).</text>
</comment>
<dbReference type="InterPro" id="IPR036393">
    <property type="entry name" value="AceGlu_kinase-like_sf"/>
</dbReference>
<gene>
    <name evidence="9" type="primary">lysZ</name>
    <name evidence="11" type="ORF">ENM11_08515</name>
</gene>
<dbReference type="InterPro" id="IPR037529">
    <property type="entry name" value="LysZ"/>
</dbReference>
<dbReference type="SUPFAM" id="SSF53633">
    <property type="entry name" value="Carbamate kinase-like"/>
    <property type="match status" value="1"/>
</dbReference>
<feature type="site" description="Transition state stabilizer" evidence="9">
    <location>
        <position position="225"/>
    </location>
</feature>
<evidence type="ECO:0000256" key="3">
    <source>
        <dbReference type="ARBA" id="ARBA00022605"/>
    </source>
</evidence>
<keyword evidence="6 9" id="KW-0418">Kinase</keyword>
<dbReference type="NCBIfam" id="TIGR00761">
    <property type="entry name" value="argB"/>
    <property type="match status" value="1"/>
</dbReference>
<comment type="similarity">
    <text evidence="9">Belongs to the acetylglutamate kinase family. LysZ subfamily.</text>
</comment>
<evidence type="ECO:0000256" key="1">
    <source>
        <dbReference type="ARBA" id="ARBA00022490"/>
    </source>
</evidence>
<keyword evidence="1 9" id="KW-0963">Cytoplasm</keyword>
<dbReference type="PIRSF" id="PIRSF000728">
    <property type="entry name" value="NAGK"/>
    <property type="match status" value="1"/>
</dbReference>
<dbReference type="PANTHER" id="PTHR23342:SF0">
    <property type="entry name" value="N-ACETYLGLUTAMATE SYNTHASE, MITOCHONDRIAL"/>
    <property type="match status" value="1"/>
</dbReference>
<keyword evidence="3 9" id="KW-0028">Amino-acid biosynthesis</keyword>
<evidence type="ECO:0000256" key="2">
    <source>
        <dbReference type="ARBA" id="ARBA00022571"/>
    </source>
</evidence>
<keyword evidence="5 9" id="KW-0547">Nucleotide-binding</keyword>
<dbReference type="GO" id="GO:0019878">
    <property type="term" value="P:lysine biosynthetic process via aminoadipic acid"/>
    <property type="evidence" value="ECO:0007669"/>
    <property type="project" value="UniProtKB-UniRule"/>
</dbReference>
<evidence type="ECO:0000259" key="10">
    <source>
        <dbReference type="Pfam" id="PF00696"/>
    </source>
</evidence>
<dbReference type="NCBIfam" id="NF010662">
    <property type="entry name" value="PRK14058.1-4"/>
    <property type="match status" value="1"/>
</dbReference>
<organism evidence="11">
    <name type="scientific">Caldiarchaeum subterraneum</name>
    <dbReference type="NCBI Taxonomy" id="311458"/>
    <lineage>
        <taxon>Archaea</taxon>
        <taxon>Nitrososphaerota</taxon>
        <taxon>Candidatus Caldarchaeales</taxon>
        <taxon>Candidatus Caldarchaeaceae</taxon>
        <taxon>Candidatus Caldarchaeum</taxon>
    </lineage>
</organism>
<dbReference type="EC" id="2.7.2.19" evidence="9"/>
<evidence type="ECO:0000256" key="9">
    <source>
        <dbReference type="HAMAP-Rule" id="MF_02082"/>
    </source>
</evidence>
<dbReference type="InterPro" id="IPR001048">
    <property type="entry name" value="Asp/Glu/Uridylate_kinase"/>
</dbReference>
<feature type="binding site" evidence="9">
    <location>
        <position position="63"/>
    </location>
    <ligand>
        <name>substrate</name>
    </ligand>
</feature>
<dbReference type="PANTHER" id="PTHR23342">
    <property type="entry name" value="N-ACETYLGLUTAMATE SYNTHASE"/>
    <property type="match status" value="1"/>
</dbReference>
<comment type="catalytic activity">
    <reaction evidence="9">
        <text>[amino-group carrier protein]-C-terminal-N-(1,4-dicarboxybutan-1-yl)-L-glutamine + ATP = [amino-group carrier protein]-C-terminal-N-(1-carboxy-5-phosphooxy-5-oxopentan-1-yl)-L-glutamine + ADP</text>
        <dbReference type="Rhea" id="RHEA:41944"/>
        <dbReference type="Rhea" id="RHEA-COMP:9694"/>
        <dbReference type="Rhea" id="RHEA-COMP:9712"/>
        <dbReference type="ChEBI" id="CHEBI:30616"/>
        <dbReference type="ChEBI" id="CHEBI:78499"/>
        <dbReference type="ChEBI" id="CHEBI:78503"/>
        <dbReference type="ChEBI" id="CHEBI:456216"/>
        <dbReference type="EC" id="2.7.2.17"/>
    </reaction>
</comment>
<dbReference type="GO" id="GO:0003991">
    <property type="term" value="F:acetylglutamate kinase activity"/>
    <property type="evidence" value="ECO:0007669"/>
    <property type="project" value="TreeGrafter"/>
</dbReference>
<protein>
    <recommendedName>
        <fullName evidence="9">Putative [LysW]-aminoadipate/[LysW]-glutamate kinase</fullName>
        <ecNumber evidence="9">2.7.2.17</ecNumber>
        <ecNumber evidence="9">2.7.2.19</ecNumber>
    </recommendedName>
</protein>
<dbReference type="HAMAP" id="MF_02082">
    <property type="entry name" value="LysZ"/>
    <property type="match status" value="1"/>
</dbReference>
<feature type="binding site" evidence="9">
    <location>
        <begin position="36"/>
        <end position="37"/>
    </location>
    <ligand>
        <name>substrate</name>
    </ligand>
</feature>
<dbReference type="Pfam" id="PF00696">
    <property type="entry name" value="AA_kinase"/>
    <property type="match status" value="1"/>
</dbReference>
<dbReference type="EC" id="2.7.2.17" evidence="9"/>
<reference evidence="11" key="1">
    <citation type="journal article" date="2020" name="mSystems">
        <title>Genome- and Community-Level Interaction Insights into Carbon Utilization and Element Cycling Functions of Hydrothermarchaeota in Hydrothermal Sediment.</title>
        <authorList>
            <person name="Zhou Z."/>
            <person name="Liu Y."/>
            <person name="Xu W."/>
            <person name="Pan J."/>
            <person name="Luo Z.H."/>
            <person name="Li M."/>
        </authorList>
    </citation>
    <scope>NUCLEOTIDE SEQUENCE [LARGE SCALE GENOMIC DNA]</scope>
    <source>
        <strain evidence="11">SpSt-1056</strain>
    </source>
</reference>
<keyword evidence="7 9" id="KW-0067">ATP-binding</keyword>
<comment type="subcellular location">
    <subcellularLocation>
        <location evidence="9">Cytoplasm</location>
    </subcellularLocation>
</comment>
<evidence type="ECO:0000256" key="7">
    <source>
        <dbReference type="ARBA" id="ARBA00022840"/>
    </source>
</evidence>
<dbReference type="GO" id="GO:0005737">
    <property type="term" value="C:cytoplasm"/>
    <property type="evidence" value="ECO:0007669"/>
    <property type="project" value="UniProtKB-SubCell"/>
</dbReference>
<dbReference type="Gene3D" id="3.40.1160.10">
    <property type="entry name" value="Acetylglutamate kinase-like"/>
    <property type="match status" value="1"/>
</dbReference>
<proteinExistence type="inferred from homology"/>
<evidence type="ECO:0000256" key="8">
    <source>
        <dbReference type="ARBA" id="ARBA00023154"/>
    </source>
</evidence>
<feature type="domain" description="Aspartate/glutamate/uridylate kinase" evidence="10">
    <location>
        <begin position="1"/>
        <end position="244"/>
    </location>
</feature>
<name>A0A7C5Q597_CALS0</name>
<dbReference type="UniPathway" id="UPA00068"/>
<keyword evidence="8 9" id="KW-0457">Lysine biosynthesis</keyword>